<evidence type="ECO:0000313" key="3">
    <source>
        <dbReference type="Proteomes" id="UP001458880"/>
    </source>
</evidence>
<dbReference type="EMBL" id="JASPKY010000054">
    <property type="protein sequence ID" value="KAK9744892.1"/>
    <property type="molecule type" value="Genomic_DNA"/>
</dbReference>
<evidence type="ECO:0000313" key="2">
    <source>
        <dbReference type="EMBL" id="KAK9744892.1"/>
    </source>
</evidence>
<gene>
    <name evidence="2" type="ORF">QE152_g7408</name>
</gene>
<feature type="region of interest" description="Disordered" evidence="1">
    <location>
        <begin position="1"/>
        <end position="27"/>
    </location>
</feature>
<proteinExistence type="predicted"/>
<name>A0AAW1MGF6_POPJA</name>
<dbReference type="Proteomes" id="UP001458880">
    <property type="component" value="Unassembled WGS sequence"/>
</dbReference>
<evidence type="ECO:0000256" key="1">
    <source>
        <dbReference type="SAM" id="MobiDB-lite"/>
    </source>
</evidence>
<comment type="caution">
    <text evidence="2">The sequence shown here is derived from an EMBL/GenBank/DDBJ whole genome shotgun (WGS) entry which is preliminary data.</text>
</comment>
<organism evidence="2 3">
    <name type="scientific">Popillia japonica</name>
    <name type="common">Japanese beetle</name>
    <dbReference type="NCBI Taxonomy" id="7064"/>
    <lineage>
        <taxon>Eukaryota</taxon>
        <taxon>Metazoa</taxon>
        <taxon>Ecdysozoa</taxon>
        <taxon>Arthropoda</taxon>
        <taxon>Hexapoda</taxon>
        <taxon>Insecta</taxon>
        <taxon>Pterygota</taxon>
        <taxon>Neoptera</taxon>
        <taxon>Endopterygota</taxon>
        <taxon>Coleoptera</taxon>
        <taxon>Polyphaga</taxon>
        <taxon>Scarabaeiformia</taxon>
        <taxon>Scarabaeidae</taxon>
        <taxon>Rutelinae</taxon>
        <taxon>Popillia</taxon>
    </lineage>
</organism>
<protein>
    <submittedName>
        <fullName evidence="2">Uncharacterized protein</fullName>
    </submittedName>
</protein>
<keyword evidence="3" id="KW-1185">Reference proteome</keyword>
<sequence>MITIPCQKEETREEDWEGGDEDLHKEERTPVVCAEVPSDQLKLVKSVEYGGQPVLAQQKEMITIPCQKEETREEDWGRITIPCQKEETREEDWGRRI</sequence>
<dbReference type="AlphaFoldDB" id="A0AAW1MGF6"/>
<accession>A0AAW1MGF6</accession>
<reference evidence="2 3" key="1">
    <citation type="journal article" date="2024" name="BMC Genomics">
        <title>De novo assembly and annotation of Popillia japonica's genome with initial clues to its potential as an invasive pest.</title>
        <authorList>
            <person name="Cucini C."/>
            <person name="Boschi S."/>
            <person name="Funari R."/>
            <person name="Cardaioli E."/>
            <person name="Iannotti N."/>
            <person name="Marturano G."/>
            <person name="Paoli F."/>
            <person name="Bruttini M."/>
            <person name="Carapelli A."/>
            <person name="Frati F."/>
            <person name="Nardi F."/>
        </authorList>
    </citation>
    <scope>NUCLEOTIDE SEQUENCE [LARGE SCALE GENOMIC DNA]</scope>
    <source>
        <strain evidence="2">DMR45628</strain>
    </source>
</reference>